<dbReference type="PANTHER" id="PTHR42760">
    <property type="entry name" value="SHORT-CHAIN DEHYDROGENASES/REDUCTASES FAMILY MEMBER"/>
    <property type="match status" value="1"/>
</dbReference>
<dbReference type="GO" id="GO:0016616">
    <property type="term" value="F:oxidoreductase activity, acting on the CH-OH group of donors, NAD or NADP as acceptor"/>
    <property type="evidence" value="ECO:0007669"/>
    <property type="project" value="TreeGrafter"/>
</dbReference>
<dbReference type="AlphaFoldDB" id="A0A2W7HXA2"/>
<keyword evidence="2" id="KW-0560">Oxidoreductase</keyword>
<name>A0A2W7HXA2_9PROT</name>
<dbReference type="PROSITE" id="PS00061">
    <property type="entry name" value="ADH_SHORT"/>
    <property type="match status" value="1"/>
</dbReference>
<dbReference type="InterPro" id="IPR036291">
    <property type="entry name" value="NAD(P)-bd_dom_sf"/>
</dbReference>
<evidence type="ECO:0000313" key="4">
    <source>
        <dbReference type="Proteomes" id="UP000249688"/>
    </source>
</evidence>
<dbReference type="Proteomes" id="UP000249688">
    <property type="component" value="Unassembled WGS sequence"/>
</dbReference>
<protein>
    <submittedName>
        <fullName evidence="3">Glucose 1-dehydrogenase</fullName>
    </submittedName>
</protein>
<dbReference type="FunFam" id="3.40.50.720:FF:000084">
    <property type="entry name" value="Short-chain dehydrogenase reductase"/>
    <property type="match status" value="1"/>
</dbReference>
<dbReference type="PRINTS" id="PR00080">
    <property type="entry name" value="SDRFAMILY"/>
</dbReference>
<dbReference type="InterPro" id="IPR020904">
    <property type="entry name" value="Sc_DH/Rdtase_CS"/>
</dbReference>
<evidence type="ECO:0000256" key="1">
    <source>
        <dbReference type="ARBA" id="ARBA00006484"/>
    </source>
</evidence>
<organism evidence="3 4">
    <name type="scientific">Humitalea rosea</name>
    <dbReference type="NCBI Taxonomy" id="990373"/>
    <lineage>
        <taxon>Bacteria</taxon>
        <taxon>Pseudomonadati</taxon>
        <taxon>Pseudomonadota</taxon>
        <taxon>Alphaproteobacteria</taxon>
        <taxon>Acetobacterales</taxon>
        <taxon>Roseomonadaceae</taxon>
        <taxon>Humitalea</taxon>
    </lineage>
</organism>
<comment type="similarity">
    <text evidence="1">Belongs to the short-chain dehydrogenases/reductases (SDR) family.</text>
</comment>
<dbReference type="PRINTS" id="PR00081">
    <property type="entry name" value="GDHRDH"/>
</dbReference>
<gene>
    <name evidence="3" type="ORF">C8P66_13016</name>
</gene>
<dbReference type="EMBL" id="QKYU01000030">
    <property type="protein sequence ID" value="PZW39281.1"/>
    <property type="molecule type" value="Genomic_DNA"/>
</dbReference>
<dbReference type="RefSeq" id="WP_111400108.1">
    <property type="nucleotide sequence ID" value="NZ_QKYU01000030.1"/>
</dbReference>
<dbReference type="Gene3D" id="3.40.50.720">
    <property type="entry name" value="NAD(P)-binding Rossmann-like Domain"/>
    <property type="match status" value="1"/>
</dbReference>
<accession>A0A2W7HXA2</accession>
<dbReference type="OrthoDB" id="7375193at2"/>
<evidence type="ECO:0000313" key="3">
    <source>
        <dbReference type="EMBL" id="PZW39281.1"/>
    </source>
</evidence>
<dbReference type="NCBIfam" id="NF005559">
    <property type="entry name" value="PRK07231.1"/>
    <property type="match status" value="1"/>
</dbReference>
<comment type="caution">
    <text evidence="3">The sequence shown here is derived from an EMBL/GenBank/DDBJ whole genome shotgun (WGS) entry which is preliminary data.</text>
</comment>
<evidence type="ECO:0000256" key="2">
    <source>
        <dbReference type="ARBA" id="ARBA00023002"/>
    </source>
</evidence>
<dbReference type="PANTHER" id="PTHR42760:SF133">
    <property type="entry name" value="3-OXOACYL-[ACYL-CARRIER-PROTEIN] REDUCTASE"/>
    <property type="match status" value="1"/>
</dbReference>
<proteinExistence type="inferred from homology"/>
<reference evidence="3 4" key="1">
    <citation type="submission" date="2018-06" db="EMBL/GenBank/DDBJ databases">
        <title>Genomic Encyclopedia of Archaeal and Bacterial Type Strains, Phase II (KMG-II): from individual species to whole genera.</title>
        <authorList>
            <person name="Goeker M."/>
        </authorList>
    </citation>
    <scope>NUCLEOTIDE SEQUENCE [LARGE SCALE GENOMIC DNA]</scope>
    <source>
        <strain evidence="3 4">DSM 24525</strain>
    </source>
</reference>
<keyword evidence="4" id="KW-1185">Reference proteome</keyword>
<dbReference type="Pfam" id="PF13561">
    <property type="entry name" value="adh_short_C2"/>
    <property type="match status" value="1"/>
</dbReference>
<dbReference type="SUPFAM" id="SSF51735">
    <property type="entry name" value="NAD(P)-binding Rossmann-fold domains"/>
    <property type="match status" value="1"/>
</dbReference>
<dbReference type="InterPro" id="IPR002347">
    <property type="entry name" value="SDR_fam"/>
</dbReference>
<sequence length="260" mass="26308">MSLAGRAALVTGGGSGIGAEIAARLARDGAPVLVADLNLEAATRVAEAIRAAGGQALPFRMDVASEADAAAAVREAEAQFGRLRIAVCNAGITDRSPVLEMSLAKFERIVRTNLFGCFVTAQAAGRAMAAGDAETRGGRIVTISSVSGQFGGTGRAAYGASKGGIETLTKVLAVELAPYGILVNGVAPGPTQIARTAHGPRQRMAFLDRMAVKRYATPADIAGAVAFLCGDDCGFVAGHILNVDGGFATAGVMYDPAEGA</sequence>